<comment type="caution">
    <text evidence="1">The sequence shown here is derived from an EMBL/GenBank/DDBJ whole genome shotgun (WGS) entry which is preliminary data.</text>
</comment>
<evidence type="ECO:0000313" key="1">
    <source>
        <dbReference type="EMBL" id="KKK59597.1"/>
    </source>
</evidence>
<name>A0A0F8WRP4_9ZZZZ</name>
<reference evidence="1" key="1">
    <citation type="journal article" date="2015" name="Nature">
        <title>Complex archaea that bridge the gap between prokaryotes and eukaryotes.</title>
        <authorList>
            <person name="Spang A."/>
            <person name="Saw J.H."/>
            <person name="Jorgensen S.L."/>
            <person name="Zaremba-Niedzwiedzka K."/>
            <person name="Martijn J."/>
            <person name="Lind A.E."/>
            <person name="van Eijk R."/>
            <person name="Schleper C."/>
            <person name="Guy L."/>
            <person name="Ettema T.J."/>
        </authorList>
    </citation>
    <scope>NUCLEOTIDE SEQUENCE</scope>
</reference>
<accession>A0A0F8WRP4</accession>
<protein>
    <submittedName>
        <fullName evidence="1">Uncharacterized protein</fullName>
    </submittedName>
</protein>
<proteinExistence type="predicted"/>
<sequence>MLVLYNGYDSFGEPFSTEQELRNWYWSEEMGDAVLAEADYEEMGGGALAEADFYDKGYGFFRSCMDSGFAHDALVPLVRWMYQRGINDTRDIDYEDLRAWIAQNTPDEWDEALVIFIESDTEVLGIPDLMRELRRLPEPIAVVGGAREECLAEVLIALDALGKEYEVIEALTY</sequence>
<dbReference type="AlphaFoldDB" id="A0A0F8WRP4"/>
<gene>
    <name evidence="1" type="ORF">LCGC14_3032810</name>
</gene>
<organism evidence="1">
    <name type="scientific">marine sediment metagenome</name>
    <dbReference type="NCBI Taxonomy" id="412755"/>
    <lineage>
        <taxon>unclassified sequences</taxon>
        <taxon>metagenomes</taxon>
        <taxon>ecological metagenomes</taxon>
    </lineage>
</organism>
<dbReference type="EMBL" id="LAZR01063392">
    <property type="protein sequence ID" value="KKK59597.1"/>
    <property type="molecule type" value="Genomic_DNA"/>
</dbReference>